<organism evidence="3 4">
    <name type="scientific">Planosporangium flavigriseum</name>
    <dbReference type="NCBI Taxonomy" id="373681"/>
    <lineage>
        <taxon>Bacteria</taxon>
        <taxon>Bacillati</taxon>
        <taxon>Actinomycetota</taxon>
        <taxon>Actinomycetes</taxon>
        <taxon>Micromonosporales</taxon>
        <taxon>Micromonosporaceae</taxon>
        <taxon>Planosporangium</taxon>
    </lineage>
</organism>
<reference evidence="3" key="1">
    <citation type="submission" date="2021-01" db="EMBL/GenBank/DDBJ databases">
        <title>Whole genome shotgun sequence of Planosporangium flavigriseum NBRC 105377.</title>
        <authorList>
            <person name="Komaki H."/>
            <person name="Tamura T."/>
        </authorList>
    </citation>
    <scope>NUCLEOTIDE SEQUENCE</scope>
    <source>
        <strain evidence="3">NBRC 105377</strain>
    </source>
</reference>
<feature type="domain" description="ThuA-like" evidence="2">
    <location>
        <begin position="37"/>
        <end position="252"/>
    </location>
</feature>
<evidence type="ECO:0000256" key="1">
    <source>
        <dbReference type="SAM" id="SignalP"/>
    </source>
</evidence>
<keyword evidence="1" id="KW-0732">Signal</keyword>
<dbReference type="Pfam" id="PF06283">
    <property type="entry name" value="ThuA"/>
    <property type="match status" value="1"/>
</dbReference>
<sequence>MTMRTPTRILAVLALAAGLIAPAAAASAAKAHKPSYRVLVFSKTTGFRHASIPHGIAAIQKLGQDNRFAVDTTEDDSQFTDANLAKYKAVIFLSTTGDPVTTPDAKAAFQRYIEHGGGYLGIHAAADSGYNWAWYGGLVGAYFRDHPAIQQATVRVPDNDTAATRGLPEKWVRTDEWYNFRSNPRDAVRVLATIDESTYNPVGYTGGSMGADHPMAWCHRYDGGRAVYTAFGHTEASYTEPLFLKHLLGSIKMAAGRAGFDCDADD</sequence>
<comment type="caution">
    <text evidence="3">The sequence shown here is derived from an EMBL/GenBank/DDBJ whole genome shotgun (WGS) entry which is preliminary data.</text>
</comment>
<evidence type="ECO:0000259" key="2">
    <source>
        <dbReference type="Pfam" id="PF06283"/>
    </source>
</evidence>
<accession>A0A8J3PKJ3</accession>
<evidence type="ECO:0000313" key="3">
    <source>
        <dbReference type="EMBL" id="GIG73426.1"/>
    </source>
</evidence>
<evidence type="ECO:0000313" key="4">
    <source>
        <dbReference type="Proteomes" id="UP000653674"/>
    </source>
</evidence>
<dbReference type="PANTHER" id="PTHR40469:SF2">
    <property type="entry name" value="GALACTOSE-BINDING DOMAIN-LIKE SUPERFAMILY PROTEIN"/>
    <property type="match status" value="1"/>
</dbReference>
<gene>
    <name evidence="3" type="ORF">Pfl04_18300</name>
</gene>
<dbReference type="AlphaFoldDB" id="A0A8J3PKJ3"/>
<feature type="chain" id="PRO_5038854352" description="ThuA-like domain-containing protein" evidence="1">
    <location>
        <begin position="26"/>
        <end position="266"/>
    </location>
</feature>
<dbReference type="InterPro" id="IPR029010">
    <property type="entry name" value="ThuA-like"/>
</dbReference>
<feature type="signal peptide" evidence="1">
    <location>
        <begin position="1"/>
        <end position="25"/>
    </location>
</feature>
<name>A0A8J3PKJ3_9ACTN</name>
<proteinExistence type="predicted"/>
<dbReference type="Proteomes" id="UP000653674">
    <property type="component" value="Unassembled WGS sequence"/>
</dbReference>
<dbReference type="EMBL" id="BONU01000009">
    <property type="protein sequence ID" value="GIG73426.1"/>
    <property type="molecule type" value="Genomic_DNA"/>
</dbReference>
<dbReference type="Gene3D" id="3.40.50.880">
    <property type="match status" value="1"/>
</dbReference>
<dbReference type="PANTHER" id="PTHR40469">
    <property type="entry name" value="SECRETED GLYCOSYL HYDROLASE"/>
    <property type="match status" value="1"/>
</dbReference>
<dbReference type="InterPro" id="IPR029062">
    <property type="entry name" value="Class_I_gatase-like"/>
</dbReference>
<dbReference type="SUPFAM" id="SSF52317">
    <property type="entry name" value="Class I glutamine amidotransferase-like"/>
    <property type="match status" value="1"/>
</dbReference>
<protein>
    <recommendedName>
        <fullName evidence="2">ThuA-like domain-containing protein</fullName>
    </recommendedName>
</protein>
<keyword evidence="4" id="KW-1185">Reference proteome</keyword>